<protein>
    <submittedName>
        <fullName evidence="2">Uncharacterized protein</fullName>
    </submittedName>
</protein>
<sequence length="103" mass="11960">MDKNKLLLSLLIVSLFIILILSYTVLFKGNNKTPNKQGEIETITPPIESDYDEPFIKEFNEAQLREYQYTLSTGEEITIQVPANVDPPPQEVVERMYLRQQEK</sequence>
<keyword evidence="1" id="KW-1133">Transmembrane helix</keyword>
<evidence type="ECO:0000313" key="3">
    <source>
        <dbReference type="Proteomes" id="UP000177354"/>
    </source>
</evidence>
<dbReference type="EMBL" id="MFJF01000003">
    <property type="protein sequence ID" value="OGG08340.1"/>
    <property type="molecule type" value="Genomic_DNA"/>
</dbReference>
<dbReference type="Proteomes" id="UP000177354">
    <property type="component" value="Unassembled WGS sequence"/>
</dbReference>
<feature type="transmembrane region" description="Helical" evidence="1">
    <location>
        <begin position="6"/>
        <end position="27"/>
    </location>
</feature>
<reference evidence="2 3" key="1">
    <citation type="journal article" date="2016" name="Nat. Commun.">
        <title>Thousands of microbial genomes shed light on interconnected biogeochemical processes in an aquifer system.</title>
        <authorList>
            <person name="Anantharaman K."/>
            <person name="Brown C.T."/>
            <person name="Hug L.A."/>
            <person name="Sharon I."/>
            <person name="Castelle C.J."/>
            <person name="Probst A.J."/>
            <person name="Thomas B.C."/>
            <person name="Singh A."/>
            <person name="Wilkins M.J."/>
            <person name="Karaoz U."/>
            <person name="Brodie E.L."/>
            <person name="Williams K.H."/>
            <person name="Hubbard S.S."/>
            <person name="Banfield J.F."/>
        </authorList>
    </citation>
    <scope>NUCLEOTIDE SEQUENCE [LARGE SCALE GENOMIC DNA]</scope>
</reference>
<name>A0A1F5Z7D6_9BACT</name>
<organism evidence="2 3">
    <name type="scientific">Candidatus Gottesmanbacteria bacterium RIFCSPHIGHO2_01_FULL_40_15</name>
    <dbReference type="NCBI Taxonomy" id="1798376"/>
    <lineage>
        <taxon>Bacteria</taxon>
        <taxon>Candidatus Gottesmaniibacteriota</taxon>
    </lineage>
</organism>
<keyword evidence="1" id="KW-0812">Transmembrane</keyword>
<accession>A0A1F5Z7D6</accession>
<evidence type="ECO:0000313" key="2">
    <source>
        <dbReference type="EMBL" id="OGG08340.1"/>
    </source>
</evidence>
<evidence type="ECO:0000256" key="1">
    <source>
        <dbReference type="SAM" id="Phobius"/>
    </source>
</evidence>
<dbReference type="AlphaFoldDB" id="A0A1F5Z7D6"/>
<comment type="caution">
    <text evidence="2">The sequence shown here is derived from an EMBL/GenBank/DDBJ whole genome shotgun (WGS) entry which is preliminary data.</text>
</comment>
<keyword evidence="1" id="KW-0472">Membrane</keyword>
<gene>
    <name evidence="2" type="ORF">A2777_04620</name>
</gene>
<proteinExistence type="predicted"/>